<name>A0A1A9N3E3_9BURK</name>
<protein>
    <submittedName>
        <fullName evidence="2">Uncharacterized protein</fullName>
    </submittedName>
</protein>
<sequence length="96" mass="10858">MDGVNSDYDDCRVLVATLRSRVIRHGHTDQRRLRAEIGQLIDLMETIGPPDEPFRSRLDAARSLVVLERLSAALDRVDALLSAVRRAGPAPRWKRQ</sequence>
<dbReference type="Proteomes" id="UP000078116">
    <property type="component" value="Unassembled WGS sequence"/>
</dbReference>
<reference evidence="3 4" key="1">
    <citation type="submission" date="2016-04" db="EMBL/GenBank/DDBJ databases">
        <title>Reclassification of Paraburkholderia panaciterrae (Farh et al. 2015) Dobritsa &amp; Samadpour 2016 as a later homotypic synonym of Paraburkholderia ginsengiterrae (Farh et al. 2015) Dobritsa &amp; Samadpour 2016.</title>
        <authorList>
            <person name="Dobritsa A.P."/>
            <person name="Kutumbaka K."/>
            <person name="Samadpour M."/>
        </authorList>
    </citation>
    <scope>NUCLEOTIDE SEQUENCE [LARGE SCALE GENOMIC DNA]</scope>
    <source>
        <strain evidence="2 4">DCY85</strain>
        <strain evidence="1 3">DCY85-1</strain>
    </source>
</reference>
<dbReference type="EMBL" id="LXJZ01000184">
    <property type="protein sequence ID" value="OAJ56743.1"/>
    <property type="molecule type" value="Genomic_DNA"/>
</dbReference>
<comment type="caution">
    <text evidence="2">The sequence shown here is derived from an EMBL/GenBank/DDBJ whole genome shotgun (WGS) entry which is preliminary data.</text>
</comment>
<evidence type="ECO:0000313" key="4">
    <source>
        <dbReference type="Proteomes" id="UP000078116"/>
    </source>
</evidence>
<accession>A0A1A9N3E3</accession>
<dbReference type="OrthoDB" id="9113519at2"/>
<dbReference type="EMBL" id="LXKA01000329">
    <property type="protein sequence ID" value="OAJ57166.1"/>
    <property type="molecule type" value="Genomic_DNA"/>
</dbReference>
<organism evidence="2 4">
    <name type="scientific">Paraburkholderia ginsengiterrae</name>
    <dbReference type="NCBI Taxonomy" id="1462993"/>
    <lineage>
        <taxon>Bacteria</taxon>
        <taxon>Pseudomonadati</taxon>
        <taxon>Pseudomonadota</taxon>
        <taxon>Betaproteobacteria</taxon>
        <taxon>Burkholderiales</taxon>
        <taxon>Burkholderiaceae</taxon>
        <taxon>Paraburkholderia</taxon>
    </lineage>
</organism>
<proteinExistence type="predicted"/>
<evidence type="ECO:0000313" key="1">
    <source>
        <dbReference type="EMBL" id="OAJ56743.1"/>
    </source>
</evidence>
<dbReference type="AlphaFoldDB" id="A0A1A9N3E3"/>
<gene>
    <name evidence="1" type="ORF">A6V36_33135</name>
    <name evidence="2" type="ORF">A6V37_29880</name>
</gene>
<evidence type="ECO:0000313" key="3">
    <source>
        <dbReference type="Proteomes" id="UP000077961"/>
    </source>
</evidence>
<keyword evidence="3" id="KW-1185">Reference proteome</keyword>
<evidence type="ECO:0000313" key="2">
    <source>
        <dbReference type="EMBL" id="OAJ57166.1"/>
    </source>
</evidence>
<dbReference type="RefSeq" id="WP_064269467.1">
    <property type="nucleotide sequence ID" value="NZ_LXKA01000329.1"/>
</dbReference>
<dbReference type="Proteomes" id="UP000077961">
    <property type="component" value="Unassembled WGS sequence"/>
</dbReference>